<organism evidence="1 2">
    <name type="scientific">Streptomyces caniscabiei</name>
    <dbReference type="NCBI Taxonomy" id="2746961"/>
    <lineage>
        <taxon>Bacteria</taxon>
        <taxon>Bacillati</taxon>
        <taxon>Actinomycetota</taxon>
        <taxon>Actinomycetes</taxon>
        <taxon>Kitasatosporales</taxon>
        <taxon>Streptomycetaceae</taxon>
        <taxon>Streptomyces</taxon>
    </lineage>
</organism>
<evidence type="ECO:0000313" key="1">
    <source>
        <dbReference type="EMBL" id="MDX3044427.1"/>
    </source>
</evidence>
<keyword evidence="2" id="KW-1185">Reference proteome</keyword>
<sequence length="54" mass="5462">MVLVDTGPAGPEAFVVALRASDAERLLGCAGSATVYTMLPAAESTSRAPGTRPE</sequence>
<evidence type="ECO:0000313" key="2">
    <source>
        <dbReference type="Proteomes" id="UP001282474"/>
    </source>
</evidence>
<gene>
    <name evidence="1" type="ORF">PV383_45810</name>
</gene>
<accession>A0ABU4N6J6</accession>
<protein>
    <submittedName>
        <fullName evidence="1">Uncharacterized protein</fullName>
    </submittedName>
</protein>
<dbReference type="Proteomes" id="UP001282474">
    <property type="component" value="Unassembled WGS sequence"/>
</dbReference>
<dbReference type="EMBL" id="JARAWJ010000082">
    <property type="protein sequence ID" value="MDX3044427.1"/>
    <property type="molecule type" value="Genomic_DNA"/>
</dbReference>
<comment type="caution">
    <text evidence="1">The sequence shown here is derived from an EMBL/GenBank/DDBJ whole genome shotgun (WGS) entry which is preliminary data.</text>
</comment>
<reference evidence="1 2" key="1">
    <citation type="journal article" date="2023" name="Microb. Genom.">
        <title>Mesoterricola silvestris gen. nov., sp. nov., Mesoterricola sediminis sp. nov., Geothrix oryzae sp. nov., Geothrix edaphica sp. nov., Geothrix rubra sp. nov., and Geothrix limicola sp. nov., six novel members of Acidobacteriota isolated from soils.</title>
        <authorList>
            <person name="Weisberg A.J."/>
            <person name="Pearce E."/>
            <person name="Kramer C.G."/>
            <person name="Chang J.H."/>
            <person name="Clarke C.R."/>
        </authorList>
    </citation>
    <scope>NUCLEOTIDE SEQUENCE [LARGE SCALE GENOMIC DNA]</scope>
    <source>
        <strain evidence="1 2">NE20-4-1</strain>
    </source>
</reference>
<name>A0ABU4N6J6_9ACTN</name>
<dbReference type="RefSeq" id="WP_177262112.1">
    <property type="nucleotide sequence ID" value="NZ_JABXWF010000017.1"/>
</dbReference>
<proteinExistence type="predicted"/>